<gene>
    <name evidence="2" type="ORF">BHQ10_004314</name>
</gene>
<proteinExistence type="predicted"/>
<dbReference type="AlphaFoldDB" id="A0A364KXM3"/>
<evidence type="ECO:0000313" key="3">
    <source>
        <dbReference type="Proteomes" id="UP000249363"/>
    </source>
</evidence>
<dbReference type="GeneID" id="63793530"/>
<comment type="caution">
    <text evidence="2">The sequence shown here is derived from an EMBL/GenBank/DDBJ whole genome shotgun (WGS) entry which is preliminary data.</text>
</comment>
<evidence type="ECO:0000313" key="2">
    <source>
        <dbReference type="EMBL" id="RAO68302.1"/>
    </source>
</evidence>
<reference evidence="2 3" key="1">
    <citation type="journal article" date="2017" name="Biotechnol. Biofuels">
        <title>Differential beta-glucosidase expression as a function of carbon source availability in Talaromyces amestolkiae: a genomic and proteomic approach.</title>
        <authorList>
            <person name="de Eugenio L.I."/>
            <person name="Mendez-Liter J.A."/>
            <person name="Nieto-Dominguez M."/>
            <person name="Alonso L."/>
            <person name="Gil-Munoz J."/>
            <person name="Barriuso J."/>
            <person name="Prieto A."/>
            <person name="Martinez M.J."/>
        </authorList>
    </citation>
    <scope>NUCLEOTIDE SEQUENCE [LARGE SCALE GENOMIC DNA]</scope>
    <source>
        <strain evidence="2 3">CIB</strain>
    </source>
</reference>
<keyword evidence="3" id="KW-1185">Reference proteome</keyword>
<dbReference type="PANTHER" id="PTHR42037">
    <property type="match status" value="1"/>
</dbReference>
<dbReference type="Pfam" id="PF14441">
    <property type="entry name" value="OTT_1508_deam"/>
    <property type="match status" value="1"/>
</dbReference>
<sequence length="329" mass="36630">MFRIDNAKEKGLVEEGLLSIDKVSGTFDKFLDCYKQAGVDVDVHAEIKVLEHFHRSGLHFAGNDRFIACSKPACFCCELYFKHHPARFVIPASHKKVWTKWSPPKVEYGATLGDQAIQQRKILSKITEDLREEIINQVLQRSKHSHWHPDSRTGITDPHTVNHQVFSMLSDDSEISESESDLGFSDGPESETFSDSEEDGGVPSSLKRKASANLLADLAHPIEYDATQSPTKTHVQQHTSPKEISSLYEKTYLDTIIEIKCLLQHYAFVLAAEANPDLNLEGLLEGDASAANARTSATVDAVADTKTELKAILDDLASKPELLSMEKLR</sequence>
<dbReference type="RefSeq" id="XP_040732818.1">
    <property type="nucleotide sequence ID" value="XM_040876667.1"/>
</dbReference>
<feature type="region of interest" description="Disordered" evidence="1">
    <location>
        <begin position="177"/>
        <end position="205"/>
    </location>
</feature>
<evidence type="ECO:0000256" key="1">
    <source>
        <dbReference type="SAM" id="MobiDB-lite"/>
    </source>
</evidence>
<organism evidence="2 3">
    <name type="scientific">Talaromyces amestolkiae</name>
    <dbReference type="NCBI Taxonomy" id="1196081"/>
    <lineage>
        <taxon>Eukaryota</taxon>
        <taxon>Fungi</taxon>
        <taxon>Dikarya</taxon>
        <taxon>Ascomycota</taxon>
        <taxon>Pezizomycotina</taxon>
        <taxon>Eurotiomycetes</taxon>
        <taxon>Eurotiomycetidae</taxon>
        <taxon>Eurotiales</taxon>
        <taxon>Trichocomaceae</taxon>
        <taxon>Talaromyces</taxon>
        <taxon>Talaromyces sect. Talaromyces</taxon>
    </lineage>
</organism>
<feature type="compositionally biased region" description="Acidic residues" evidence="1">
    <location>
        <begin position="188"/>
        <end position="200"/>
    </location>
</feature>
<dbReference type="EMBL" id="MIKG01000007">
    <property type="protein sequence ID" value="RAO68302.1"/>
    <property type="molecule type" value="Genomic_DNA"/>
</dbReference>
<dbReference type="STRING" id="1196081.A0A364KXM3"/>
<name>A0A364KXM3_TALAM</name>
<dbReference type="OrthoDB" id="4226619at2759"/>
<accession>A0A364KXM3</accession>
<protein>
    <submittedName>
        <fullName evidence="2">Uncharacterized protein</fullName>
    </submittedName>
</protein>
<dbReference type="PANTHER" id="PTHR42037:SF1">
    <property type="match status" value="1"/>
</dbReference>
<dbReference type="InterPro" id="IPR027796">
    <property type="entry name" value="OTT_1508_deam-like"/>
</dbReference>
<dbReference type="Proteomes" id="UP000249363">
    <property type="component" value="Unassembled WGS sequence"/>
</dbReference>